<dbReference type="AlphaFoldDB" id="A0A8B2NKW4"/>
<accession>A0A8B2NKW4</accession>
<evidence type="ECO:0000313" key="1">
    <source>
        <dbReference type="EMBL" id="RAI00146.1"/>
    </source>
</evidence>
<evidence type="ECO:0000313" key="2">
    <source>
        <dbReference type="Proteomes" id="UP000249590"/>
    </source>
</evidence>
<name>A0A8B2NKW4_9HYPH</name>
<reference evidence="1 2" key="1">
    <citation type="submission" date="2018-05" db="EMBL/GenBank/DDBJ databases">
        <title>Acuticoccus sediminis sp. nov., isolated from deep-sea sediment of Indian Ocean.</title>
        <authorList>
            <person name="Liu X."/>
            <person name="Lai Q."/>
            <person name="Du Y."/>
            <person name="Sun F."/>
            <person name="Zhang X."/>
            <person name="Wang S."/>
            <person name="Shao Z."/>
        </authorList>
    </citation>
    <scope>NUCLEOTIDE SEQUENCE [LARGE SCALE GENOMIC DNA]</scope>
    <source>
        <strain evidence="1 2">PTG4-2</strain>
    </source>
</reference>
<keyword evidence="2" id="KW-1185">Reference proteome</keyword>
<dbReference type="Proteomes" id="UP000249590">
    <property type="component" value="Unassembled WGS sequence"/>
</dbReference>
<dbReference type="EMBL" id="QHHQ01000004">
    <property type="protein sequence ID" value="RAI00146.1"/>
    <property type="molecule type" value="Genomic_DNA"/>
</dbReference>
<sequence length="168" mass="17777">MFIVEDERPLEFVHLGRINGGEMSFWRIPSLPEACPAVDANSLVEIAGGLGDESAQAILEDLANNPDSILFAPTGRTVDGFPEVRPVASLSGAITLIGALNKAGFDTADLGDRYFSALFDALKSDILEGEPPADVASLELRALQRLTAEAIALQLRLDASPTDGEGAR</sequence>
<protein>
    <submittedName>
        <fullName evidence="1">Uncharacterized protein</fullName>
    </submittedName>
</protein>
<comment type="caution">
    <text evidence="1">The sequence shown here is derived from an EMBL/GenBank/DDBJ whole genome shotgun (WGS) entry which is preliminary data.</text>
</comment>
<gene>
    <name evidence="1" type="ORF">DLJ53_20770</name>
</gene>
<organism evidence="1 2">
    <name type="scientific">Acuticoccus sediminis</name>
    <dbReference type="NCBI Taxonomy" id="2184697"/>
    <lineage>
        <taxon>Bacteria</taxon>
        <taxon>Pseudomonadati</taxon>
        <taxon>Pseudomonadota</taxon>
        <taxon>Alphaproteobacteria</taxon>
        <taxon>Hyphomicrobiales</taxon>
        <taxon>Amorphaceae</taxon>
        <taxon>Acuticoccus</taxon>
    </lineage>
</organism>
<proteinExistence type="predicted"/>